<feature type="transmembrane region" description="Helical" evidence="1">
    <location>
        <begin position="111"/>
        <end position="134"/>
    </location>
</feature>
<keyword evidence="1" id="KW-1133">Transmembrane helix</keyword>
<reference evidence="3 4" key="2">
    <citation type="submission" date="2018-11" db="EMBL/GenBank/DDBJ databases">
        <authorList>
            <consortium name="Pathogen Informatics"/>
        </authorList>
    </citation>
    <scope>NUCLEOTIDE SEQUENCE [LARGE SCALE GENOMIC DNA]</scope>
</reference>
<sequence length="150" mass="16285">MGLNHLTLIVLVFALAALTVATVLPQWHCGSLFEKCTHDGAGRRDVMLGVACCLVIGVTMLAIVCIIDFIHICSKTRSKVENVVRLALLYIGSILCVTAVILYTVEINQSWSYFLATCGAVFATQVCLLTLIYARCCGNYTAGVRIVEQP</sequence>
<protein>
    <submittedName>
        <fullName evidence="5">Expressed conserved protein</fullName>
    </submittedName>
</protein>
<feature type="transmembrane region" description="Helical" evidence="1">
    <location>
        <begin position="83"/>
        <end position="105"/>
    </location>
</feature>
<keyword evidence="1" id="KW-0812">Transmembrane</keyword>
<evidence type="ECO:0000313" key="4">
    <source>
        <dbReference type="Proteomes" id="UP000274504"/>
    </source>
</evidence>
<dbReference type="OrthoDB" id="6240057at2759"/>
<dbReference type="Proteomes" id="UP000274504">
    <property type="component" value="Unassembled WGS sequence"/>
</dbReference>
<dbReference type="AlphaFoldDB" id="A0A0R3SQQ3"/>
<accession>A0A0R3SQQ3</accession>
<evidence type="ECO:0000313" key="3">
    <source>
        <dbReference type="EMBL" id="VDL59740.1"/>
    </source>
</evidence>
<proteinExistence type="predicted"/>
<name>A0A0R3SQQ3_HYMDI</name>
<feature type="transmembrane region" description="Helical" evidence="1">
    <location>
        <begin position="46"/>
        <end position="71"/>
    </location>
</feature>
<dbReference type="WBParaSite" id="HDID_0000742401-mRNA-1">
    <property type="protein sequence ID" value="HDID_0000742401-mRNA-1"/>
    <property type="gene ID" value="HDID_0000742401"/>
</dbReference>
<gene>
    <name evidence="3" type="ORF">HDID_LOCUS7422</name>
</gene>
<keyword evidence="1" id="KW-0472">Membrane</keyword>
<keyword evidence="2" id="KW-0732">Signal</keyword>
<reference evidence="5" key="1">
    <citation type="submission" date="2017-02" db="UniProtKB">
        <authorList>
            <consortium name="WormBaseParasite"/>
        </authorList>
    </citation>
    <scope>IDENTIFICATION</scope>
</reference>
<feature type="chain" id="PRO_5043131427" evidence="2">
    <location>
        <begin position="22"/>
        <end position="150"/>
    </location>
</feature>
<feature type="signal peptide" evidence="2">
    <location>
        <begin position="1"/>
        <end position="21"/>
    </location>
</feature>
<evidence type="ECO:0000256" key="1">
    <source>
        <dbReference type="SAM" id="Phobius"/>
    </source>
</evidence>
<evidence type="ECO:0000256" key="2">
    <source>
        <dbReference type="SAM" id="SignalP"/>
    </source>
</evidence>
<dbReference type="EMBL" id="UYSG01010934">
    <property type="protein sequence ID" value="VDL59740.1"/>
    <property type="molecule type" value="Genomic_DNA"/>
</dbReference>
<evidence type="ECO:0000313" key="5">
    <source>
        <dbReference type="WBParaSite" id="HDID_0000742401-mRNA-1"/>
    </source>
</evidence>
<organism evidence="5">
    <name type="scientific">Hymenolepis diminuta</name>
    <name type="common">Rat tapeworm</name>
    <dbReference type="NCBI Taxonomy" id="6216"/>
    <lineage>
        <taxon>Eukaryota</taxon>
        <taxon>Metazoa</taxon>
        <taxon>Spiralia</taxon>
        <taxon>Lophotrochozoa</taxon>
        <taxon>Platyhelminthes</taxon>
        <taxon>Cestoda</taxon>
        <taxon>Eucestoda</taxon>
        <taxon>Cyclophyllidea</taxon>
        <taxon>Hymenolepididae</taxon>
        <taxon>Hymenolepis</taxon>
    </lineage>
</organism>